<reference evidence="2" key="1">
    <citation type="submission" date="2025-08" db="UniProtKB">
        <authorList>
            <consortium name="RefSeq"/>
        </authorList>
    </citation>
    <scope>IDENTIFICATION</scope>
    <source>
        <tissue evidence="2">Whole organism</tissue>
    </source>
</reference>
<dbReference type="Proteomes" id="UP000504606">
    <property type="component" value="Unplaced"/>
</dbReference>
<gene>
    <name evidence="2" type="primary">LOC127749045</name>
</gene>
<dbReference type="AlphaFoldDB" id="A0A9C6U1P0"/>
<organism evidence="1 2">
    <name type="scientific">Frankliniella occidentalis</name>
    <name type="common">Western flower thrips</name>
    <name type="synonym">Euthrips occidentalis</name>
    <dbReference type="NCBI Taxonomy" id="133901"/>
    <lineage>
        <taxon>Eukaryota</taxon>
        <taxon>Metazoa</taxon>
        <taxon>Ecdysozoa</taxon>
        <taxon>Arthropoda</taxon>
        <taxon>Hexapoda</taxon>
        <taxon>Insecta</taxon>
        <taxon>Pterygota</taxon>
        <taxon>Neoptera</taxon>
        <taxon>Paraneoptera</taxon>
        <taxon>Thysanoptera</taxon>
        <taxon>Terebrantia</taxon>
        <taxon>Thripoidea</taxon>
        <taxon>Thripidae</taxon>
        <taxon>Frankliniella</taxon>
    </lineage>
</organism>
<keyword evidence="1" id="KW-1185">Reference proteome</keyword>
<protein>
    <submittedName>
        <fullName evidence="2">Uncharacterized protein LOC127749045</fullName>
    </submittedName>
</protein>
<proteinExistence type="predicted"/>
<sequence>MLSGIGYSGEWFTSPELSHFKSDTTLLAARQKVDTWENLQAKGLLLVDHSAMDTIVGNFQTAAGRTVFNIMLTYVGGLVLAEDEALTYAKTEGDRQIIDTAHEVFPLSQRQKS</sequence>
<name>A0A9C6U1P0_FRAOC</name>
<dbReference type="GeneID" id="127749045"/>
<dbReference type="KEGG" id="foc:127749045"/>
<evidence type="ECO:0000313" key="1">
    <source>
        <dbReference type="Proteomes" id="UP000504606"/>
    </source>
</evidence>
<accession>A0A9C6U1P0</accession>
<evidence type="ECO:0000313" key="2">
    <source>
        <dbReference type="RefSeq" id="XP_052121467.1"/>
    </source>
</evidence>
<dbReference type="RefSeq" id="XP_052121467.1">
    <property type="nucleotide sequence ID" value="XM_052265507.1"/>
</dbReference>